<accession>A0AAD8ZYU5</accession>
<feature type="compositionally biased region" description="Polar residues" evidence="1">
    <location>
        <begin position="1"/>
        <end position="17"/>
    </location>
</feature>
<feature type="compositionally biased region" description="Polar residues" evidence="1">
    <location>
        <begin position="62"/>
        <end position="101"/>
    </location>
</feature>
<reference evidence="2" key="1">
    <citation type="submission" date="2023-01" db="EMBL/GenBank/DDBJ databases">
        <title>Colletotrichum chrysophilum M932 genome sequence.</title>
        <authorList>
            <person name="Baroncelli R."/>
        </authorList>
    </citation>
    <scope>NUCLEOTIDE SEQUENCE</scope>
    <source>
        <strain evidence="2">M932</strain>
    </source>
</reference>
<keyword evidence="3" id="KW-1185">Reference proteome</keyword>
<protein>
    <submittedName>
        <fullName evidence="2">Uncharacterized protein</fullName>
    </submittedName>
</protein>
<feature type="region of interest" description="Disordered" evidence="1">
    <location>
        <begin position="1"/>
        <end position="129"/>
    </location>
</feature>
<evidence type="ECO:0000256" key="1">
    <source>
        <dbReference type="SAM" id="MobiDB-lite"/>
    </source>
</evidence>
<dbReference type="AlphaFoldDB" id="A0AAD8ZYU5"/>
<dbReference type="Proteomes" id="UP001243330">
    <property type="component" value="Unassembled WGS sequence"/>
</dbReference>
<evidence type="ECO:0000313" key="3">
    <source>
        <dbReference type="Proteomes" id="UP001243330"/>
    </source>
</evidence>
<name>A0AAD8ZYU5_9PEZI</name>
<proteinExistence type="predicted"/>
<dbReference type="EMBL" id="JAQOWY010001251">
    <property type="protein sequence ID" value="KAK1837460.1"/>
    <property type="molecule type" value="Genomic_DNA"/>
</dbReference>
<organism evidence="2 3">
    <name type="scientific">Colletotrichum chrysophilum</name>
    <dbReference type="NCBI Taxonomy" id="1836956"/>
    <lineage>
        <taxon>Eukaryota</taxon>
        <taxon>Fungi</taxon>
        <taxon>Dikarya</taxon>
        <taxon>Ascomycota</taxon>
        <taxon>Pezizomycotina</taxon>
        <taxon>Sordariomycetes</taxon>
        <taxon>Hypocreomycetidae</taxon>
        <taxon>Glomerellales</taxon>
        <taxon>Glomerellaceae</taxon>
        <taxon>Colletotrichum</taxon>
        <taxon>Colletotrichum gloeosporioides species complex</taxon>
    </lineage>
</organism>
<feature type="compositionally biased region" description="Low complexity" evidence="1">
    <location>
        <begin position="18"/>
        <end position="44"/>
    </location>
</feature>
<gene>
    <name evidence="2" type="ORF">CCHR01_19918</name>
</gene>
<evidence type="ECO:0000313" key="2">
    <source>
        <dbReference type="EMBL" id="KAK1837460.1"/>
    </source>
</evidence>
<sequence length="219" mass="23292">MPPSPLSSGDNAAEGSTLSRLPALPSSLSSSSSSQPLAQHQLHSTSTSNRASTLRRERHLNGKTSTGKQAQATNPTDNNNTLASTSQAHTAAQHASKQTCPAHNPILVSPQTNTHPQNPPAAPQNRPHNSEAPVGYLHPAVAGPPPFRLIPEVSMPHPPQGAVSSKKRVGKISSPFLPPNFHLPPPQKRIVNAAASQHERRTSKLHGFKLILFESVAER</sequence>
<comment type="caution">
    <text evidence="2">The sequence shown here is derived from an EMBL/GenBank/DDBJ whole genome shotgun (WGS) entry which is preliminary data.</text>
</comment>